<dbReference type="EMBL" id="JANAKD010002423">
    <property type="protein sequence ID" value="KAJ3473653.1"/>
    <property type="molecule type" value="Genomic_DNA"/>
</dbReference>
<reference evidence="1" key="1">
    <citation type="submission" date="2022-07" db="EMBL/GenBank/DDBJ databases">
        <title>Genome Sequence of Lecanicillium saksenae.</title>
        <authorList>
            <person name="Buettner E."/>
        </authorList>
    </citation>
    <scope>NUCLEOTIDE SEQUENCE</scope>
    <source>
        <strain evidence="1">VT-O1</strain>
    </source>
</reference>
<organism evidence="1 2">
    <name type="scientific">Lecanicillium saksenae</name>
    <dbReference type="NCBI Taxonomy" id="468837"/>
    <lineage>
        <taxon>Eukaryota</taxon>
        <taxon>Fungi</taxon>
        <taxon>Dikarya</taxon>
        <taxon>Ascomycota</taxon>
        <taxon>Pezizomycotina</taxon>
        <taxon>Sordariomycetes</taxon>
        <taxon>Hypocreomycetidae</taxon>
        <taxon>Hypocreales</taxon>
        <taxon>Cordycipitaceae</taxon>
        <taxon>Lecanicillium</taxon>
    </lineage>
</organism>
<protein>
    <submittedName>
        <fullName evidence="1">Uncharacterized protein</fullName>
    </submittedName>
</protein>
<dbReference type="Proteomes" id="UP001148737">
    <property type="component" value="Unassembled WGS sequence"/>
</dbReference>
<gene>
    <name evidence="1" type="ORF">NLG97_g10198</name>
</gene>
<sequence>MSDIKPYTIAVPDEALARVKSKLDSFDLPKNVDFENDWNYGAPAADIKRLANYWRDCFDWRAQEKRMNQMPQFTTEIEVDGFGALNIHFVHQKSSGSNSIPLLFCHGWPGSFLEVEKILPLLTEVQNGVSFHVVAPSLPNYTFSDGVSKKGFAPKQYAETLHKLMLKLGYNKYVTQGGDWGYVITRQLGVDYPESCVASHINMAFRGPPEFKQTPWTWLQHLFTPW</sequence>
<evidence type="ECO:0000313" key="1">
    <source>
        <dbReference type="EMBL" id="KAJ3473653.1"/>
    </source>
</evidence>
<accession>A0ACC1QGC5</accession>
<evidence type="ECO:0000313" key="2">
    <source>
        <dbReference type="Proteomes" id="UP001148737"/>
    </source>
</evidence>
<proteinExistence type="predicted"/>
<comment type="caution">
    <text evidence="1">The sequence shown here is derived from an EMBL/GenBank/DDBJ whole genome shotgun (WGS) entry which is preliminary data.</text>
</comment>
<name>A0ACC1QGC5_9HYPO</name>
<keyword evidence="2" id="KW-1185">Reference proteome</keyword>